<dbReference type="RefSeq" id="WP_194977448.1">
    <property type="nucleotide sequence ID" value="NZ_JADMKS010000001.1"/>
</dbReference>
<dbReference type="EMBL" id="JADMKS010000001">
    <property type="protein sequence ID" value="MBF6635549.1"/>
    <property type="molecule type" value="Genomic_DNA"/>
</dbReference>
<dbReference type="InterPro" id="IPR027417">
    <property type="entry name" value="P-loop_NTPase"/>
</dbReference>
<proteinExistence type="predicted"/>
<reference evidence="1" key="1">
    <citation type="submission" date="2020-11" db="EMBL/GenBank/DDBJ databases">
        <authorList>
            <person name="Lee S.D."/>
        </authorList>
    </citation>
    <scope>NUCLEOTIDE SEQUENCE</scope>
    <source>
        <strain evidence="1">SAP-2</strain>
    </source>
</reference>
<dbReference type="Gene3D" id="3.40.50.300">
    <property type="entry name" value="P-loop containing nucleotide triphosphate hydrolases"/>
    <property type="match status" value="1"/>
</dbReference>
<reference evidence="1" key="2">
    <citation type="submission" date="2022-09" db="EMBL/GenBank/DDBJ databases">
        <title>Rouxiella aceris sp. nov., isolated from tree sap and emended description of the genus Rhouxiella.</title>
        <authorList>
            <person name="Kim I.S."/>
        </authorList>
    </citation>
    <scope>NUCLEOTIDE SEQUENCE</scope>
    <source>
        <strain evidence="1">SAP-2</strain>
    </source>
</reference>
<dbReference type="Proteomes" id="UP000705283">
    <property type="component" value="Unassembled WGS sequence"/>
</dbReference>
<name>A0AA41BV92_9GAMM</name>
<accession>A0AA41BV92</accession>
<dbReference type="AlphaFoldDB" id="A0AA41BV92"/>
<sequence length="165" mass="19156">MSERLLIAVLGNRNSGKSTTWNRLFGSVVKTGKYERQLFLNAAQWVNVFLVSGSPEEREIAVEEILPESLPQIVLCSTQYREDVTETFDYFFHQGYEVFVQWLNPGYSDDEPYEDKFSLRDYLLENGATIQIRDGQEDPASRLKEIRQLIFGWTSCRNLIVTEFP</sequence>
<protein>
    <submittedName>
        <fullName evidence="1">Uncharacterized protein</fullName>
    </submittedName>
</protein>
<organism evidence="1 2">
    <name type="scientific">Rouxiella silvae</name>
    <dbReference type="NCBI Taxonomy" id="1646373"/>
    <lineage>
        <taxon>Bacteria</taxon>
        <taxon>Pseudomonadati</taxon>
        <taxon>Pseudomonadota</taxon>
        <taxon>Gammaproteobacteria</taxon>
        <taxon>Enterobacterales</taxon>
        <taxon>Yersiniaceae</taxon>
        <taxon>Rouxiella</taxon>
    </lineage>
</organism>
<comment type="caution">
    <text evidence="1">The sequence shown here is derived from an EMBL/GenBank/DDBJ whole genome shotgun (WGS) entry which is preliminary data.</text>
</comment>
<gene>
    <name evidence="1" type="ORF">ITX54_02570</name>
</gene>
<dbReference type="SUPFAM" id="SSF52540">
    <property type="entry name" value="P-loop containing nucleoside triphosphate hydrolases"/>
    <property type="match status" value="1"/>
</dbReference>
<evidence type="ECO:0000313" key="2">
    <source>
        <dbReference type="Proteomes" id="UP000705283"/>
    </source>
</evidence>
<evidence type="ECO:0000313" key="1">
    <source>
        <dbReference type="EMBL" id="MBF6635549.1"/>
    </source>
</evidence>